<name>A0ABD0TF62_LOXSC</name>
<evidence type="ECO:0000313" key="2">
    <source>
        <dbReference type="EMBL" id="KAL0841692.1"/>
    </source>
</evidence>
<feature type="compositionally biased region" description="Acidic residues" evidence="1">
    <location>
        <begin position="803"/>
        <end position="812"/>
    </location>
</feature>
<evidence type="ECO:0000256" key="1">
    <source>
        <dbReference type="SAM" id="MobiDB-lite"/>
    </source>
</evidence>
<evidence type="ECO:0008006" key="4">
    <source>
        <dbReference type="Google" id="ProtNLM"/>
    </source>
</evidence>
<gene>
    <name evidence="2" type="ORF">ABMA28_013965</name>
</gene>
<feature type="compositionally biased region" description="Acidic residues" evidence="1">
    <location>
        <begin position="731"/>
        <end position="748"/>
    </location>
</feature>
<feature type="compositionally biased region" description="Basic and acidic residues" evidence="1">
    <location>
        <begin position="721"/>
        <end position="730"/>
    </location>
</feature>
<comment type="caution">
    <text evidence="2">The sequence shown here is derived from an EMBL/GenBank/DDBJ whole genome shotgun (WGS) entry which is preliminary data.</text>
</comment>
<accession>A0ABD0TF62</accession>
<feature type="region of interest" description="Disordered" evidence="1">
    <location>
        <begin position="788"/>
        <end position="814"/>
    </location>
</feature>
<feature type="region of interest" description="Disordered" evidence="1">
    <location>
        <begin position="721"/>
        <end position="751"/>
    </location>
</feature>
<protein>
    <recommendedName>
        <fullName evidence="4">C2H2-type domain-containing protein</fullName>
    </recommendedName>
</protein>
<feature type="region of interest" description="Disordered" evidence="1">
    <location>
        <begin position="300"/>
        <end position="320"/>
    </location>
</feature>
<evidence type="ECO:0000313" key="3">
    <source>
        <dbReference type="Proteomes" id="UP001549921"/>
    </source>
</evidence>
<organism evidence="2 3">
    <name type="scientific">Loxostege sticticalis</name>
    <name type="common">Beet webworm moth</name>
    <dbReference type="NCBI Taxonomy" id="481309"/>
    <lineage>
        <taxon>Eukaryota</taxon>
        <taxon>Metazoa</taxon>
        <taxon>Ecdysozoa</taxon>
        <taxon>Arthropoda</taxon>
        <taxon>Hexapoda</taxon>
        <taxon>Insecta</taxon>
        <taxon>Pterygota</taxon>
        <taxon>Neoptera</taxon>
        <taxon>Endopterygota</taxon>
        <taxon>Lepidoptera</taxon>
        <taxon>Glossata</taxon>
        <taxon>Ditrysia</taxon>
        <taxon>Pyraloidea</taxon>
        <taxon>Crambidae</taxon>
        <taxon>Pyraustinae</taxon>
        <taxon>Loxostege</taxon>
    </lineage>
</organism>
<sequence>MSTNELPKCKQRFKGVENFLRRVAFNLGNSPSQTEVKIISCIPIDVTDLQQKIINLEKQLDEARIRGVVSSCDQTAPAVHAALGAQHYTHAEQCEQCCIHGDRSGAATPLPPPTHPHIIRPPSSNHQCACYSTEASNCDSKPTKGLFKKKKKLKKKDKLKTQFVYYAQTTTGPFTDYLDTRTPVKSPMREDEAMSRKYISDVIRKQYAPVPISQELSSSQFSSPVCRDVEQACAPSNPYESDICSCCHGTFHNIDHHMATHNYTNVLNTFPAYSYKECMTNASFYDSSLYDMVPVREKPAKSLSPRYESPKRKGPRSTANTMYRPERMLPKSKFQPLIINHYARVPPPVSDYTYTKRAPLRSFTKKEKARRISPRRDEYRVDRIKHTETSQSCCIDCGNVYMKRLNANNKVLTTIKPNKPATCKNAECLTTILNDTECQTTTTQSVQIDQDLLEEKKTEETLNQIKSILQSVLTEVKTNATQLKKTPEIKDKSTKDAVVQKGASQGNMPGCSSLLHSFSYSPYNMNPYMASCSRQMTPGPCCFQTLPYPSAKCMQNFPVFIQTPGRHMCAGCYRNSSHMPKPHQPHPKPAATAATNTDSKERSKETEKLIKEIYKSMAVNMEFPTKDTSASEYNGLKSTPRVSVNKSLYRPSVLDEGMRKFIKANGSSNRQKSTTPITTTMNSKLMSNTLSLRSQIVSTTDTERNIRNSRIEHYLENIDAHRKRQSKIEEERDEEPSPEATASDDEASYSDASVVDTYVQKVEEPAKKPDKKGLFSKMLNSVKLFNGKSKSNKKEEPVQVETEVAEESDGNSDDYQTIYSQQVDRRPRYVPHAVRSPYRLKAHSKISYSRHMRDRNQERSKRPPYMEQEYRRHWNERLMFHENQRRYSSDSPYTGETPRYARHPAYWRDYEARSALVNNQREVNPRIPVSEDRPKVTRDDILRAVSNREESAPKVKAASKGLAWLKKHKLGIRCGPQWKKFILEG</sequence>
<feature type="region of interest" description="Disordered" evidence="1">
    <location>
        <begin position="577"/>
        <end position="605"/>
    </location>
</feature>
<dbReference type="EMBL" id="JBEDNZ010000005">
    <property type="protein sequence ID" value="KAL0841692.1"/>
    <property type="molecule type" value="Genomic_DNA"/>
</dbReference>
<dbReference type="Proteomes" id="UP001549921">
    <property type="component" value="Unassembled WGS sequence"/>
</dbReference>
<dbReference type="AlphaFoldDB" id="A0ABD0TF62"/>
<proteinExistence type="predicted"/>
<reference evidence="2 3" key="1">
    <citation type="submission" date="2024-06" db="EMBL/GenBank/DDBJ databases">
        <title>A chromosome-level genome assembly of beet webworm, Loxostege sticticalis.</title>
        <authorList>
            <person name="Zhang Y."/>
        </authorList>
    </citation>
    <scope>NUCLEOTIDE SEQUENCE [LARGE SCALE GENOMIC DNA]</scope>
    <source>
        <strain evidence="2">AQ028</strain>
        <tissue evidence="2">Male pupae</tissue>
    </source>
</reference>